<dbReference type="PANTHER" id="PTHR43877">
    <property type="entry name" value="AMINOALKYLPHOSPHONATE N-ACETYLTRANSFERASE-RELATED-RELATED"/>
    <property type="match status" value="1"/>
</dbReference>
<dbReference type="RefSeq" id="WP_344843984.1">
    <property type="nucleotide sequence ID" value="NZ_BAABDF010000003.1"/>
</dbReference>
<dbReference type="PANTHER" id="PTHR43877:SF1">
    <property type="entry name" value="ACETYLTRANSFERASE"/>
    <property type="match status" value="1"/>
</dbReference>
<feature type="signal peptide" evidence="3">
    <location>
        <begin position="1"/>
        <end position="17"/>
    </location>
</feature>
<sequence>MIAPATLFAALFTALEAAWPPAATTALGPFTYRTGAGGGKRVSAATATAPHSPSDLTKIEARFAADARPPIFMIRDGSPTDAALDSDLAARGYRILDPVTLRIAPIDAFSPTDPDRTYPVWPPLAVQREIWRHDGIGPDRIAIMTRAQTPKTTLLARIGQAPAGTAYVALADGIASVHALVTDPALRGRGVARAMMNCAADWARERGAKSLCVQVTDANDPANALYSSLGMTPCAHYHYRVK</sequence>
<protein>
    <submittedName>
        <fullName evidence="5">GNAT family N-acetyltransferase</fullName>
    </submittedName>
</protein>
<comment type="caution">
    <text evidence="5">The sequence shown here is derived from an EMBL/GenBank/DDBJ whole genome shotgun (WGS) entry which is preliminary data.</text>
</comment>
<keyword evidence="6" id="KW-1185">Reference proteome</keyword>
<evidence type="ECO:0000256" key="2">
    <source>
        <dbReference type="ARBA" id="ARBA00023315"/>
    </source>
</evidence>
<dbReference type="Gene3D" id="3.40.630.30">
    <property type="match status" value="1"/>
</dbReference>
<keyword evidence="3" id="KW-0732">Signal</keyword>
<keyword evidence="1" id="KW-0808">Transferase</keyword>
<feature type="chain" id="PRO_5045591914" evidence="3">
    <location>
        <begin position="18"/>
        <end position="242"/>
    </location>
</feature>
<dbReference type="SUPFAM" id="SSF55729">
    <property type="entry name" value="Acyl-CoA N-acyltransferases (Nat)"/>
    <property type="match status" value="1"/>
</dbReference>
<dbReference type="PROSITE" id="PS51186">
    <property type="entry name" value="GNAT"/>
    <property type="match status" value="1"/>
</dbReference>
<reference evidence="6" key="1">
    <citation type="journal article" date="2019" name="Int. J. Syst. Evol. Microbiol.">
        <title>The Global Catalogue of Microorganisms (GCM) 10K type strain sequencing project: providing services to taxonomists for standard genome sequencing and annotation.</title>
        <authorList>
            <consortium name="The Broad Institute Genomics Platform"/>
            <consortium name="The Broad Institute Genome Sequencing Center for Infectious Disease"/>
            <person name="Wu L."/>
            <person name="Ma J."/>
        </authorList>
    </citation>
    <scope>NUCLEOTIDE SEQUENCE [LARGE SCALE GENOMIC DNA]</scope>
    <source>
        <strain evidence="6">JCM 17190</strain>
    </source>
</reference>
<evidence type="ECO:0000256" key="1">
    <source>
        <dbReference type="ARBA" id="ARBA00022679"/>
    </source>
</evidence>
<dbReference type="InterPro" id="IPR016181">
    <property type="entry name" value="Acyl_CoA_acyltransferase"/>
</dbReference>
<dbReference type="EMBL" id="BAABDF010000003">
    <property type="protein sequence ID" value="GAA3860209.1"/>
    <property type="molecule type" value="Genomic_DNA"/>
</dbReference>
<evidence type="ECO:0000313" key="6">
    <source>
        <dbReference type="Proteomes" id="UP001399917"/>
    </source>
</evidence>
<proteinExistence type="predicted"/>
<dbReference type="CDD" id="cd04301">
    <property type="entry name" value="NAT_SF"/>
    <property type="match status" value="1"/>
</dbReference>
<accession>A0ABP7K099</accession>
<gene>
    <name evidence="5" type="ORF">GCM10022404_08830</name>
</gene>
<dbReference type="Proteomes" id="UP001399917">
    <property type="component" value="Unassembled WGS sequence"/>
</dbReference>
<keyword evidence="2" id="KW-0012">Acyltransferase</keyword>
<dbReference type="InterPro" id="IPR050832">
    <property type="entry name" value="Bact_Acetyltransf"/>
</dbReference>
<dbReference type="Pfam" id="PF00583">
    <property type="entry name" value="Acetyltransf_1"/>
    <property type="match status" value="1"/>
</dbReference>
<evidence type="ECO:0000256" key="3">
    <source>
        <dbReference type="SAM" id="SignalP"/>
    </source>
</evidence>
<evidence type="ECO:0000259" key="4">
    <source>
        <dbReference type="PROSITE" id="PS51186"/>
    </source>
</evidence>
<feature type="domain" description="N-acetyltransferase" evidence="4">
    <location>
        <begin position="104"/>
        <end position="242"/>
    </location>
</feature>
<evidence type="ECO:0000313" key="5">
    <source>
        <dbReference type="EMBL" id="GAA3860209.1"/>
    </source>
</evidence>
<dbReference type="InterPro" id="IPR000182">
    <property type="entry name" value="GNAT_dom"/>
</dbReference>
<organism evidence="5 6">
    <name type="scientific">Celeribacter arenosi</name>
    <dbReference type="NCBI Taxonomy" id="792649"/>
    <lineage>
        <taxon>Bacteria</taxon>
        <taxon>Pseudomonadati</taxon>
        <taxon>Pseudomonadota</taxon>
        <taxon>Alphaproteobacteria</taxon>
        <taxon>Rhodobacterales</taxon>
        <taxon>Roseobacteraceae</taxon>
        <taxon>Celeribacter</taxon>
    </lineage>
</organism>
<name>A0ABP7K099_9RHOB</name>